<dbReference type="PROSITE" id="PS50943">
    <property type="entry name" value="HTH_CROC1"/>
    <property type="match status" value="1"/>
</dbReference>
<gene>
    <name evidence="2" type="ORF">HNR14_000926</name>
</gene>
<evidence type="ECO:0000313" key="2">
    <source>
        <dbReference type="EMBL" id="NYK09045.1"/>
    </source>
</evidence>
<dbReference type="CDD" id="cd00093">
    <property type="entry name" value="HTH_XRE"/>
    <property type="match status" value="1"/>
</dbReference>
<dbReference type="EMBL" id="JACCHJ010000001">
    <property type="protein sequence ID" value="NYK09045.1"/>
    <property type="molecule type" value="Genomic_DNA"/>
</dbReference>
<keyword evidence="3" id="KW-1185">Reference proteome</keyword>
<accession>A0A853DTS1</accession>
<proteinExistence type="predicted"/>
<name>A0A853DTS1_9MICO</name>
<evidence type="ECO:0000259" key="1">
    <source>
        <dbReference type="PROSITE" id="PS50943"/>
    </source>
</evidence>
<organism evidence="2 3">
    <name type="scientific">Leifsonia naganoensis</name>
    <dbReference type="NCBI Taxonomy" id="150025"/>
    <lineage>
        <taxon>Bacteria</taxon>
        <taxon>Bacillati</taxon>
        <taxon>Actinomycetota</taxon>
        <taxon>Actinomycetes</taxon>
        <taxon>Micrococcales</taxon>
        <taxon>Microbacteriaceae</taxon>
        <taxon>Leifsonia</taxon>
    </lineage>
</organism>
<dbReference type="AlphaFoldDB" id="A0A853DTS1"/>
<dbReference type="RefSeq" id="WP_179700080.1">
    <property type="nucleotide sequence ID" value="NZ_BAAAHA010000004.1"/>
</dbReference>
<evidence type="ECO:0000313" key="3">
    <source>
        <dbReference type="Proteomes" id="UP000521075"/>
    </source>
</evidence>
<sequence>MTEETETDPFAAARRVVLLHVLTAHDDRQGMADRTGIERSRVDKIMRLAAEPNGDELARFHASYGWLVLDRGTWRRIRPIARTTDDFVGRYVSQFRSNLLNAIGEETLESAADRSGVSRRRLRRIIDGRTLPGGDEIIKFERAYQHRLMPSFPA</sequence>
<reference evidence="2 3" key="1">
    <citation type="submission" date="2020-07" db="EMBL/GenBank/DDBJ databases">
        <title>Sequencing the genomes of 1000 actinobacteria strains.</title>
        <authorList>
            <person name="Klenk H.-P."/>
        </authorList>
    </citation>
    <scope>NUCLEOTIDE SEQUENCE [LARGE SCALE GENOMIC DNA]</scope>
    <source>
        <strain evidence="2 3">DSM 15166</strain>
    </source>
</reference>
<protein>
    <recommendedName>
        <fullName evidence="1">HTH cro/C1-type domain-containing protein</fullName>
    </recommendedName>
</protein>
<comment type="caution">
    <text evidence="2">The sequence shown here is derived from an EMBL/GenBank/DDBJ whole genome shotgun (WGS) entry which is preliminary data.</text>
</comment>
<feature type="domain" description="HTH cro/C1-type" evidence="1">
    <location>
        <begin position="107"/>
        <end position="152"/>
    </location>
</feature>
<dbReference type="Proteomes" id="UP000521075">
    <property type="component" value="Unassembled WGS sequence"/>
</dbReference>
<dbReference type="InterPro" id="IPR001387">
    <property type="entry name" value="Cro/C1-type_HTH"/>
</dbReference>